<dbReference type="FunFam" id="3.40.50.300:FF:000481">
    <property type="entry name" value="Structural maintenance of chromosomes 4"/>
    <property type="match status" value="1"/>
</dbReference>
<protein>
    <recommendedName>
        <fullName evidence="12">Structural maintenance of chromosomes protein</fullName>
    </recommendedName>
</protein>
<dbReference type="PIRSF" id="PIRSF005719">
    <property type="entry name" value="SMC"/>
    <property type="match status" value="1"/>
</dbReference>
<keyword evidence="7 13" id="KW-0175">Coiled coil</keyword>
<name>A0A067GB06_CITSI</name>
<evidence type="ECO:0000313" key="15">
    <source>
        <dbReference type="EMBL" id="KDO72571.1"/>
    </source>
</evidence>
<dbReference type="PANTHER" id="PTHR18937">
    <property type="entry name" value="STRUCTURAL MAINTENANCE OF CHROMOSOMES SMC FAMILY MEMBER"/>
    <property type="match status" value="1"/>
</dbReference>
<dbReference type="Gene3D" id="1.20.1060.20">
    <property type="match status" value="1"/>
</dbReference>
<evidence type="ECO:0000256" key="1">
    <source>
        <dbReference type="ARBA" id="ARBA00004123"/>
    </source>
</evidence>
<dbReference type="Gene3D" id="3.30.70.1620">
    <property type="match status" value="1"/>
</dbReference>
<keyword evidence="8" id="KW-0226">DNA condensation</keyword>
<dbReference type="SMR" id="A0A067GB06"/>
<dbReference type="InterPro" id="IPR024704">
    <property type="entry name" value="SMC"/>
</dbReference>
<comment type="subcellular location">
    <subcellularLocation>
        <location evidence="1 12">Nucleus</location>
    </subcellularLocation>
</comment>
<keyword evidence="5" id="KW-0498">Mitosis</keyword>
<reference evidence="15 16" key="1">
    <citation type="submission" date="2014-04" db="EMBL/GenBank/DDBJ databases">
        <authorList>
            <consortium name="International Citrus Genome Consortium"/>
            <person name="Gmitter F."/>
            <person name="Chen C."/>
            <person name="Farmerie W."/>
            <person name="Harkins T."/>
            <person name="Desany B."/>
            <person name="Mohiuddin M."/>
            <person name="Kodira C."/>
            <person name="Borodovsky M."/>
            <person name="Lomsadze A."/>
            <person name="Burns P."/>
            <person name="Jenkins J."/>
            <person name="Prochnik S."/>
            <person name="Shu S."/>
            <person name="Chapman J."/>
            <person name="Pitluck S."/>
            <person name="Schmutz J."/>
            <person name="Rokhsar D."/>
        </authorList>
    </citation>
    <scope>NUCLEOTIDE SEQUENCE</scope>
</reference>
<dbReference type="EMBL" id="KK784887">
    <property type="protein sequence ID" value="KDO72571.1"/>
    <property type="molecule type" value="Genomic_DNA"/>
</dbReference>
<dbReference type="STRING" id="2711.A0A067GB06"/>
<evidence type="ECO:0000256" key="7">
    <source>
        <dbReference type="ARBA" id="ARBA00023054"/>
    </source>
</evidence>
<dbReference type="SMART" id="SM00968">
    <property type="entry name" value="SMC_hinge"/>
    <property type="match status" value="1"/>
</dbReference>
<feature type="coiled-coil region" evidence="13">
    <location>
        <begin position="892"/>
        <end position="1010"/>
    </location>
</feature>
<dbReference type="InterPro" id="IPR003395">
    <property type="entry name" value="RecF/RecN/SMC_N"/>
</dbReference>
<evidence type="ECO:0000256" key="4">
    <source>
        <dbReference type="ARBA" id="ARBA00022741"/>
    </source>
</evidence>
<dbReference type="InterPro" id="IPR027417">
    <property type="entry name" value="P-loop_NTPase"/>
</dbReference>
<evidence type="ECO:0000259" key="14">
    <source>
        <dbReference type="SMART" id="SM00968"/>
    </source>
</evidence>
<dbReference type="InterPro" id="IPR010935">
    <property type="entry name" value="SMC_hinge"/>
</dbReference>
<keyword evidence="16" id="KW-1185">Reference proteome</keyword>
<keyword evidence="10" id="KW-0469">Meiosis</keyword>
<evidence type="ECO:0000256" key="3">
    <source>
        <dbReference type="ARBA" id="ARBA00022618"/>
    </source>
</evidence>
<dbReference type="GO" id="GO:0030261">
    <property type="term" value="P:chromosome condensation"/>
    <property type="evidence" value="ECO:0007669"/>
    <property type="project" value="UniProtKB-KW"/>
</dbReference>
<evidence type="ECO:0000256" key="13">
    <source>
        <dbReference type="SAM" id="Coils"/>
    </source>
</evidence>
<feature type="coiled-coil region" evidence="13">
    <location>
        <begin position="741"/>
        <end position="862"/>
    </location>
</feature>
<dbReference type="PANTHER" id="PTHR18937:SF172">
    <property type="entry name" value="STRUCTURAL MAINTENANCE OF CHROMOSOMES PROTEIN"/>
    <property type="match status" value="1"/>
</dbReference>
<dbReference type="FunFam" id="3.40.50.300:FF:000585">
    <property type="entry name" value="Structural maintenance of chromosomes 4"/>
    <property type="match status" value="1"/>
</dbReference>
<evidence type="ECO:0000256" key="10">
    <source>
        <dbReference type="ARBA" id="ARBA00023254"/>
    </source>
</evidence>
<keyword evidence="3" id="KW-0132">Cell division</keyword>
<gene>
    <name evidence="15" type="ORF">CISIN_1g000833mg</name>
</gene>
<dbReference type="PaxDb" id="2711-XP_006482597.1"/>
<dbReference type="Pfam" id="PF06470">
    <property type="entry name" value="SMC_hinge"/>
    <property type="match status" value="1"/>
</dbReference>
<dbReference type="GO" id="GO:0016887">
    <property type="term" value="F:ATP hydrolysis activity"/>
    <property type="evidence" value="ECO:0007669"/>
    <property type="project" value="InterPro"/>
</dbReference>
<dbReference type="Pfam" id="PF02463">
    <property type="entry name" value="SMC_N"/>
    <property type="match status" value="1"/>
</dbReference>
<evidence type="ECO:0000256" key="6">
    <source>
        <dbReference type="ARBA" id="ARBA00022840"/>
    </source>
</evidence>
<feature type="coiled-coil region" evidence="13">
    <location>
        <begin position="1067"/>
        <end position="1104"/>
    </location>
</feature>
<evidence type="ECO:0000256" key="8">
    <source>
        <dbReference type="ARBA" id="ARBA00023067"/>
    </source>
</evidence>
<dbReference type="Gene3D" id="3.40.50.300">
    <property type="entry name" value="P-loop containing nucleotide triphosphate hydrolases"/>
    <property type="match status" value="2"/>
</dbReference>
<evidence type="ECO:0000313" key="16">
    <source>
        <dbReference type="Proteomes" id="UP000027120"/>
    </source>
</evidence>
<dbReference type="SUPFAM" id="SSF52540">
    <property type="entry name" value="P-loop containing nucleoside triphosphate hydrolases"/>
    <property type="match status" value="2"/>
</dbReference>
<evidence type="ECO:0000256" key="11">
    <source>
        <dbReference type="ARBA" id="ARBA00023306"/>
    </source>
</evidence>
<dbReference type="Proteomes" id="UP000027120">
    <property type="component" value="Unassembled WGS sequence"/>
</dbReference>
<accession>A0A067GB06</accession>
<dbReference type="GO" id="GO:0051301">
    <property type="term" value="P:cell division"/>
    <property type="evidence" value="ECO:0007669"/>
    <property type="project" value="UniProtKB-KW"/>
</dbReference>
<dbReference type="FunFam" id="1.20.1060.20:FF:000003">
    <property type="entry name" value="Structural maintenance of chromosomes 4"/>
    <property type="match status" value="1"/>
</dbReference>
<dbReference type="GO" id="GO:0005694">
    <property type="term" value="C:chromosome"/>
    <property type="evidence" value="ECO:0007669"/>
    <property type="project" value="InterPro"/>
</dbReference>
<dbReference type="GO" id="GO:0005634">
    <property type="term" value="C:nucleus"/>
    <property type="evidence" value="ECO:0007669"/>
    <property type="project" value="UniProtKB-SubCell"/>
</dbReference>
<comment type="similarity">
    <text evidence="2">Belongs to the SMC family. SMC4 subfamily.</text>
</comment>
<feature type="domain" description="SMC hinge" evidence="14">
    <location>
        <begin position="575"/>
        <end position="691"/>
    </location>
</feature>
<keyword evidence="6" id="KW-0067">ATP-binding</keyword>
<organism evidence="15 16">
    <name type="scientific">Citrus sinensis</name>
    <name type="common">Sweet orange</name>
    <name type="synonym">Citrus aurantium var. sinensis</name>
    <dbReference type="NCBI Taxonomy" id="2711"/>
    <lineage>
        <taxon>Eukaryota</taxon>
        <taxon>Viridiplantae</taxon>
        <taxon>Streptophyta</taxon>
        <taxon>Embryophyta</taxon>
        <taxon>Tracheophyta</taxon>
        <taxon>Spermatophyta</taxon>
        <taxon>Magnoliopsida</taxon>
        <taxon>eudicotyledons</taxon>
        <taxon>Gunneridae</taxon>
        <taxon>Pentapetalae</taxon>
        <taxon>rosids</taxon>
        <taxon>malvids</taxon>
        <taxon>Sapindales</taxon>
        <taxon>Rutaceae</taxon>
        <taxon>Aurantioideae</taxon>
        <taxon>Citrus</taxon>
    </lineage>
</organism>
<keyword evidence="9 12" id="KW-0539">Nucleus</keyword>
<dbReference type="GO" id="GO:0005524">
    <property type="term" value="F:ATP binding"/>
    <property type="evidence" value="ECO:0007669"/>
    <property type="project" value="UniProtKB-KW"/>
</dbReference>
<keyword evidence="11" id="KW-0131">Cell cycle</keyword>
<dbReference type="InterPro" id="IPR036277">
    <property type="entry name" value="SMC_hinge_sf"/>
</dbReference>
<feature type="coiled-coil region" evidence="13">
    <location>
        <begin position="281"/>
        <end position="399"/>
    </location>
</feature>
<evidence type="ECO:0000256" key="5">
    <source>
        <dbReference type="ARBA" id="ARBA00022776"/>
    </source>
</evidence>
<evidence type="ECO:0000256" key="2">
    <source>
        <dbReference type="ARBA" id="ARBA00006005"/>
    </source>
</evidence>
<keyword evidence="4" id="KW-0547">Nucleotide-binding</keyword>
<dbReference type="eggNOG" id="KOG0996">
    <property type="taxonomic scope" value="Eukaryota"/>
</dbReference>
<dbReference type="Gene3D" id="1.10.287.2610">
    <property type="match status" value="1"/>
</dbReference>
<dbReference type="AlphaFoldDB" id="A0A067GB06"/>
<proteinExistence type="inferred from homology"/>
<evidence type="ECO:0000256" key="9">
    <source>
        <dbReference type="ARBA" id="ARBA00023242"/>
    </source>
</evidence>
<sequence length="1263" mass="144781">MVMESADDSASPGSRKWPRLFIKEMVMRNFKSYAGEQRVGPFHKSFSAVVGPNGSGKSNVIDAMLFVFGKRAKQMRLNKVSELIHNSTNYQNLDSAGVSVHFQEIVDLDDGTYEAIQGSDFVISRVAFRDNSSKYYINDRPSNFTEVTKKLKGKGVDLDNNRFLILQGEVEQISLMKPKGQGPHDEGFLEYLEDIIGTDRYVEKIDESYKDYVVLFDLIGLNHSMRNVPVLFKWLNWQRKKEIAWRFVCVSVLDVKNEAEAYMLKELSLLKWQEKATNLAYEDTSLKIVELQENVSKLEENLKNEREKIQDNNKTLKELESVHNKYMRRQEELDNDLRVSKEEFKEFERQDVKYREDSKHMKQKIKKLEVKVEKDSSKIDDLTKECEHATNQIPKLEENIPKLLKLFENVFIADTQNIITFPFMNMINLCVETERYRSELATVRAELEPWEKELIVHKGKLEVTCTESKLLCEKHEAGRKAFEDAQRQMDDILRRIDTKTTAIRNMQGDLEKNKLEAMEAHNVEQECFKEQETLIPLEQAARQKVAELKSVMDSEKSQGSVLKAILQAKESNQIEGIYGRMGDLGAIDAKYDIAVSTACPGLDYIVVETTSAAQACVELLRREKLGVATFMILEKQVDLFPKMKEHFSTPENVPRLFDLIKVKDERMKLAFYAAMGNTLVAKDLDQATRIAYSGNKEFRRVVTLDGALFEKSGTMSGGGSKPRGGKMGTSIRPTSVSAEAIINAEKELSAMVDNLSRIRQKIADAVKHYQASEKAVAHLEMELAKSRKEIESLKSQHSYLEKQLDSLKAASEPRKDEIDRLEELQKIISAEEKEIEKIVNGSKDLKEKALQLQSKVENAGGEKLKAQKLKVDKIQSDIDKSSTEINRHKVQIETAQKMIKKLTKGIAESKKEKEQLVEERVKMERIFDEILEKAHNVQEHYTNTQKLIDQHRDVLDKAKNDYEKLKKTVDELRASEIEADYKLQDLKRSYKELEMRGKGYKKRLDDLQITLLKHLEQIQKDLVDPEKLQATLADQTLSDACDLKRTLEMVALLEAQLKELNPNLDSITEYRRKVAAYNERVEDLTTVTQQRDDVKKQYDEWRKKRLDEFMAGFNAISLKLKEMYQMITLGGDAELELVDSLDPFSEGVVFSVRPPKKSWKNIANLSGGEKTLSSLALVFALHHYKPTPLYVMDEIDAALDFKNVSIVGHYVKDRTKDAQFIIISLRNNMFELADRLVGIYKTDNCTKSITINPGSFTVCENAA</sequence>
<dbReference type="SUPFAM" id="SSF75553">
    <property type="entry name" value="Smc hinge domain"/>
    <property type="match status" value="1"/>
</dbReference>
<dbReference type="GO" id="GO:0051321">
    <property type="term" value="P:meiotic cell cycle"/>
    <property type="evidence" value="ECO:0007669"/>
    <property type="project" value="UniProtKB-KW"/>
</dbReference>
<evidence type="ECO:0000256" key="12">
    <source>
        <dbReference type="PIRNR" id="PIRNR005719"/>
    </source>
</evidence>